<comment type="catalytic activity">
    <reaction evidence="10">
        <text>L-methionine + ATP + H2O = S-adenosyl-L-methionine + phosphate + diphosphate</text>
        <dbReference type="Rhea" id="RHEA:21080"/>
        <dbReference type="ChEBI" id="CHEBI:15377"/>
        <dbReference type="ChEBI" id="CHEBI:30616"/>
        <dbReference type="ChEBI" id="CHEBI:33019"/>
        <dbReference type="ChEBI" id="CHEBI:43474"/>
        <dbReference type="ChEBI" id="CHEBI:57844"/>
        <dbReference type="ChEBI" id="CHEBI:59789"/>
        <dbReference type="EC" id="2.5.1.6"/>
    </reaction>
</comment>
<feature type="binding site" description="in other chain" evidence="10">
    <location>
        <begin position="266"/>
        <end position="267"/>
    </location>
    <ligand>
        <name>ATP</name>
        <dbReference type="ChEBI" id="CHEBI:30616"/>
        <note>ligand shared between two neighboring subunits</note>
    </ligand>
</feature>
<dbReference type="InterPro" id="IPR002133">
    <property type="entry name" value="S-AdoMet_synthetase"/>
</dbReference>
<comment type="subunit">
    <text evidence="10">Homotetramer; dimer of dimers.</text>
</comment>
<dbReference type="GO" id="GO:0006556">
    <property type="term" value="P:S-adenosylmethionine biosynthetic process"/>
    <property type="evidence" value="ECO:0007669"/>
    <property type="project" value="UniProtKB-UniRule"/>
</dbReference>
<feature type="region of interest" description="Flexible loop" evidence="10">
    <location>
        <begin position="121"/>
        <end position="131"/>
    </location>
</feature>
<evidence type="ECO:0000256" key="9">
    <source>
        <dbReference type="ARBA" id="ARBA00022958"/>
    </source>
</evidence>
<feature type="binding site" evidence="10">
    <location>
        <position position="298"/>
    </location>
    <ligand>
        <name>ATP</name>
        <dbReference type="ChEBI" id="CHEBI:30616"/>
        <note>ligand shared between two neighboring subunits</note>
    </ligand>
</feature>
<dbReference type="GO" id="GO:0006730">
    <property type="term" value="P:one-carbon metabolic process"/>
    <property type="evidence" value="ECO:0007669"/>
    <property type="project" value="UniProtKB-KW"/>
</dbReference>
<dbReference type="PANTHER" id="PTHR11964">
    <property type="entry name" value="S-ADENOSYLMETHIONINE SYNTHETASE"/>
    <property type="match status" value="1"/>
</dbReference>
<dbReference type="GO" id="GO:0004478">
    <property type="term" value="F:methionine adenosyltransferase activity"/>
    <property type="evidence" value="ECO:0007669"/>
    <property type="project" value="UniProtKB-UniRule"/>
</dbReference>
<dbReference type="SUPFAM" id="SSF55973">
    <property type="entry name" value="S-adenosylmethionine synthetase"/>
    <property type="match status" value="3"/>
</dbReference>
<feature type="binding site" evidence="10">
    <location>
        <position position="21"/>
    </location>
    <ligand>
        <name>Mg(2+)</name>
        <dbReference type="ChEBI" id="CHEBI:18420"/>
    </ligand>
</feature>
<feature type="domain" description="S-adenosylmethionine synthetase central" evidence="14">
    <location>
        <begin position="149"/>
        <end position="267"/>
    </location>
</feature>
<keyword evidence="6 10" id="KW-0547">Nucleotide-binding</keyword>
<keyword evidence="5 10" id="KW-0479">Metal-binding</keyword>
<evidence type="ECO:0000256" key="10">
    <source>
        <dbReference type="HAMAP-Rule" id="MF_00086"/>
    </source>
</evidence>
<feature type="domain" description="S-adenosylmethionine synthetase N-terminal" evidence="13">
    <location>
        <begin position="8"/>
        <end position="123"/>
    </location>
</feature>
<dbReference type="InterPro" id="IPR022629">
    <property type="entry name" value="S-AdoMet_synt_central"/>
</dbReference>
<dbReference type="HAMAP" id="MF_00086">
    <property type="entry name" value="S_AdoMet_synth1"/>
    <property type="match status" value="1"/>
</dbReference>
<dbReference type="Pfam" id="PF02772">
    <property type="entry name" value="S-AdoMet_synt_M"/>
    <property type="match status" value="1"/>
</dbReference>
<dbReference type="Pfam" id="PF00438">
    <property type="entry name" value="S-AdoMet_synt_N"/>
    <property type="match status" value="1"/>
</dbReference>
<feature type="binding site" description="in other chain" evidence="10">
    <location>
        <position position="306"/>
    </location>
    <ligand>
        <name>L-methionine</name>
        <dbReference type="ChEBI" id="CHEBI:57844"/>
        <note>ligand shared between two neighboring subunits</note>
    </ligand>
</feature>
<comment type="function">
    <text evidence="10">Catalyzes the formation of S-adenosylmethionine (AdoMet) from methionine and ATP. The overall synthetic reaction is composed of two sequential steps, AdoMet formation and the subsequent tripolyphosphate hydrolysis which occurs prior to release of AdoMet from the enzyme.</text>
</comment>
<gene>
    <name evidence="10 16" type="primary">metK</name>
    <name evidence="16" type="ORF">KH142_03050</name>
</gene>
<comment type="subcellular location">
    <subcellularLocation>
        <location evidence="10 11">Cytoplasm</location>
    </subcellularLocation>
</comment>
<organism evidence="16 17">
    <name type="scientific">Slackia piriformis</name>
    <dbReference type="NCBI Taxonomy" id="626934"/>
    <lineage>
        <taxon>Bacteria</taxon>
        <taxon>Bacillati</taxon>
        <taxon>Actinomycetota</taxon>
        <taxon>Coriobacteriia</taxon>
        <taxon>Eggerthellales</taxon>
        <taxon>Eggerthellaceae</taxon>
        <taxon>Slackia</taxon>
    </lineage>
</organism>
<keyword evidence="8 10" id="KW-0460">Magnesium</keyword>
<accession>A0A943YXP9</accession>
<keyword evidence="10" id="KW-0963">Cytoplasm</keyword>
<feature type="binding site" description="in other chain" evidence="10">
    <location>
        <begin position="281"/>
        <end position="282"/>
    </location>
    <ligand>
        <name>ATP</name>
        <dbReference type="ChEBI" id="CHEBI:30616"/>
        <note>ligand shared between two neighboring subunits</note>
    </ligand>
</feature>
<evidence type="ECO:0000313" key="17">
    <source>
        <dbReference type="Proteomes" id="UP000727506"/>
    </source>
</evidence>
<dbReference type="InterPro" id="IPR022631">
    <property type="entry name" value="ADOMET_SYNTHASE_CS"/>
</dbReference>
<keyword evidence="3 10" id="KW-0554">One-carbon metabolism</keyword>
<dbReference type="InterPro" id="IPR022630">
    <property type="entry name" value="S-AdoMet_synt_C"/>
</dbReference>
<dbReference type="PROSITE" id="PS00377">
    <property type="entry name" value="ADOMET_SYNTHASE_2"/>
    <property type="match status" value="1"/>
</dbReference>
<comment type="cofactor">
    <cofactor evidence="10">
        <name>K(+)</name>
        <dbReference type="ChEBI" id="CHEBI:29103"/>
    </cofactor>
    <text evidence="10">Binds 1 potassium ion per subunit.</text>
</comment>
<dbReference type="NCBIfam" id="TIGR01034">
    <property type="entry name" value="metK"/>
    <property type="match status" value="1"/>
</dbReference>
<evidence type="ECO:0000256" key="4">
    <source>
        <dbReference type="ARBA" id="ARBA00022679"/>
    </source>
</evidence>
<dbReference type="PROSITE" id="PS00376">
    <property type="entry name" value="ADOMET_SYNTHASE_1"/>
    <property type="match status" value="1"/>
</dbReference>
<feature type="domain" description="S-adenosylmethionine synthetase C-terminal" evidence="15">
    <location>
        <begin position="269"/>
        <end position="408"/>
    </location>
</feature>
<dbReference type="GO" id="GO:0005737">
    <property type="term" value="C:cytoplasm"/>
    <property type="evidence" value="ECO:0007669"/>
    <property type="project" value="UniProtKB-SubCell"/>
</dbReference>
<evidence type="ECO:0000256" key="2">
    <source>
        <dbReference type="ARBA" id="ARBA00009685"/>
    </source>
</evidence>
<evidence type="ECO:0000259" key="15">
    <source>
        <dbReference type="Pfam" id="PF02773"/>
    </source>
</evidence>
<dbReference type="GO" id="GO:0005524">
    <property type="term" value="F:ATP binding"/>
    <property type="evidence" value="ECO:0007669"/>
    <property type="project" value="UniProtKB-UniRule"/>
</dbReference>
<keyword evidence="9 10" id="KW-0630">Potassium</keyword>
<feature type="binding site" evidence="10">
    <location>
        <position position="65"/>
    </location>
    <ligand>
        <name>K(+)</name>
        <dbReference type="ChEBI" id="CHEBI:29103"/>
    </ligand>
</feature>
<dbReference type="Gene3D" id="3.30.300.10">
    <property type="match status" value="3"/>
</dbReference>
<feature type="binding site" description="in other chain" evidence="10">
    <location>
        <position position="78"/>
    </location>
    <ligand>
        <name>L-methionine</name>
        <dbReference type="ChEBI" id="CHEBI:57844"/>
        <note>ligand shared between two neighboring subunits</note>
    </ligand>
</feature>
<evidence type="ECO:0000256" key="12">
    <source>
        <dbReference type="RuleBase" id="RU004462"/>
    </source>
</evidence>
<feature type="binding site" description="in other chain" evidence="10">
    <location>
        <position position="19"/>
    </location>
    <ligand>
        <name>ATP</name>
        <dbReference type="ChEBI" id="CHEBI:30616"/>
        <note>ligand shared between two neighboring subunits</note>
    </ligand>
</feature>
<keyword evidence="4 10" id="KW-0808">Transferase</keyword>
<protein>
    <recommendedName>
        <fullName evidence="10">S-adenosylmethionine synthase</fullName>
        <shortName evidence="10">AdoMet synthase</shortName>
        <ecNumber evidence="10">2.5.1.6</ecNumber>
    </recommendedName>
    <alternativeName>
        <fullName evidence="10">MAT</fullName>
    </alternativeName>
    <alternativeName>
        <fullName evidence="10">Methionine adenosyltransferase</fullName>
    </alternativeName>
</protein>
<proteinExistence type="inferred from homology"/>
<evidence type="ECO:0000256" key="3">
    <source>
        <dbReference type="ARBA" id="ARBA00022563"/>
    </source>
</evidence>
<feature type="binding site" description="in other chain" evidence="10">
    <location>
        <begin position="198"/>
        <end position="200"/>
    </location>
    <ligand>
        <name>ATP</name>
        <dbReference type="ChEBI" id="CHEBI:30616"/>
        <note>ligand shared between two neighboring subunits</note>
    </ligand>
</feature>
<feature type="binding site" description="in other chain" evidence="10">
    <location>
        <position position="121"/>
    </location>
    <ligand>
        <name>L-methionine</name>
        <dbReference type="ChEBI" id="CHEBI:57844"/>
        <note>ligand shared between two neighboring subunits</note>
    </ligand>
</feature>
<feature type="binding site" evidence="10">
    <location>
        <position position="275"/>
    </location>
    <ligand>
        <name>ATP</name>
        <dbReference type="ChEBI" id="CHEBI:30616"/>
        <note>ligand shared between two neighboring subunits</note>
    </ligand>
</feature>
<evidence type="ECO:0000256" key="5">
    <source>
        <dbReference type="ARBA" id="ARBA00022723"/>
    </source>
</evidence>
<dbReference type="GO" id="GO:0000287">
    <property type="term" value="F:magnesium ion binding"/>
    <property type="evidence" value="ECO:0007669"/>
    <property type="project" value="UniProtKB-UniRule"/>
</dbReference>
<dbReference type="InterPro" id="IPR022636">
    <property type="entry name" value="S-AdoMet_synthetase_sfam"/>
</dbReference>
<dbReference type="Proteomes" id="UP000727506">
    <property type="component" value="Unassembled WGS sequence"/>
</dbReference>
<dbReference type="InterPro" id="IPR022628">
    <property type="entry name" value="S-AdoMet_synt_N"/>
</dbReference>
<comment type="cofactor">
    <cofactor evidence="10">
        <name>Mg(2+)</name>
        <dbReference type="ChEBI" id="CHEBI:18420"/>
    </cofactor>
    <text evidence="10">Binds 2 divalent ions per subunit.</text>
</comment>
<evidence type="ECO:0000256" key="1">
    <source>
        <dbReference type="ARBA" id="ARBA00005224"/>
    </source>
</evidence>
<dbReference type="EC" id="2.5.1.6" evidence="10"/>
<dbReference type="PIRSF" id="PIRSF000497">
    <property type="entry name" value="MAT"/>
    <property type="match status" value="1"/>
</dbReference>
<evidence type="ECO:0000256" key="11">
    <source>
        <dbReference type="RuleBase" id="RU000542"/>
    </source>
</evidence>
<dbReference type="FunFam" id="3.30.300.10:FF:000003">
    <property type="entry name" value="S-adenosylmethionine synthase"/>
    <property type="match status" value="1"/>
</dbReference>
<comment type="similarity">
    <text evidence="2 10 12">Belongs to the AdoMet synthase family.</text>
</comment>
<comment type="caution">
    <text evidence="16">The sequence shown here is derived from an EMBL/GenBank/DDBJ whole genome shotgun (WGS) entry which is preliminary data.</text>
</comment>
<feature type="binding site" evidence="10">
    <location>
        <position position="302"/>
    </location>
    <ligand>
        <name>ATP</name>
        <dbReference type="ChEBI" id="CHEBI:30616"/>
        <note>ligand shared between two neighboring subunits</note>
    </ligand>
</feature>
<dbReference type="EMBL" id="JAGZSV010000033">
    <property type="protein sequence ID" value="MBS6940456.1"/>
    <property type="molecule type" value="Genomic_DNA"/>
</dbReference>
<evidence type="ECO:0000256" key="8">
    <source>
        <dbReference type="ARBA" id="ARBA00022842"/>
    </source>
</evidence>
<sequence>MTDTHSSYVFTSESVTEGHPDKICDQISDAILDAILSKEIALAEEGYIAPSGQPADPTQLRCACETLVTTGMVVVAGEIRTQAYVDVQEIVRGVLSDIGYDRAKYGFDASTCGVMNAIHEQSPDIAQGVDESWEAQHGADVEADPYESIGAGDQGMMFGYACNETSTLMPMPIYLAHRLSERLTEVRKSKTLPYLRPDGKTQVSVRYEDGVPAAVETVVVSTQHSEDIDNDTLRRGIVEQVIEPVMAAEGVVLDEDAGIHINPTGRFVVGGPMGDAGLTGRKIIVDTYGGMGRHGGGAFSGKDCTKVDRSGAYAARWVAKNVVAAGLAERCEVQIAYAIGMAHPVSVLVETFGTNKVAVEDIERAVRAVFDLRPGAIIDALDLRRPIYRLTSNYGHFGRELPEFTWERTDRADALLEACGL</sequence>
<dbReference type="Pfam" id="PF02773">
    <property type="entry name" value="S-AdoMet_synt_C"/>
    <property type="match status" value="1"/>
</dbReference>
<dbReference type="AlphaFoldDB" id="A0A943YXP9"/>
<comment type="pathway">
    <text evidence="1 10">Amino-acid biosynthesis; S-adenosyl-L-methionine biosynthesis; S-adenosyl-L-methionine from L-methionine: step 1/1.</text>
</comment>
<evidence type="ECO:0000313" key="16">
    <source>
        <dbReference type="EMBL" id="MBS6940456.1"/>
    </source>
</evidence>
<feature type="binding site" evidence="10">
    <location>
        <position position="275"/>
    </location>
    <ligand>
        <name>L-methionine</name>
        <dbReference type="ChEBI" id="CHEBI:57844"/>
        <note>ligand shared between two neighboring subunits</note>
    </ligand>
</feature>
<dbReference type="CDD" id="cd18079">
    <property type="entry name" value="S-AdoMet_synt"/>
    <property type="match status" value="1"/>
</dbReference>
<evidence type="ECO:0000259" key="13">
    <source>
        <dbReference type="Pfam" id="PF00438"/>
    </source>
</evidence>
<evidence type="ECO:0000256" key="7">
    <source>
        <dbReference type="ARBA" id="ARBA00022840"/>
    </source>
</evidence>
<evidence type="ECO:0000256" key="6">
    <source>
        <dbReference type="ARBA" id="ARBA00022741"/>
    </source>
</evidence>
<keyword evidence="7 10" id="KW-0067">ATP-binding</keyword>
<reference evidence="16" key="1">
    <citation type="submission" date="2021-02" db="EMBL/GenBank/DDBJ databases">
        <title>Infant gut strain persistence is associated with maternal origin, phylogeny, and functional potential including surface adhesion and iron acquisition.</title>
        <authorList>
            <person name="Lou Y.C."/>
        </authorList>
    </citation>
    <scope>NUCLEOTIDE SEQUENCE</scope>
    <source>
        <strain evidence="16">L2_039_000G1_dasL2_039_000G1_concoct_11</strain>
    </source>
</reference>
<evidence type="ECO:0000259" key="14">
    <source>
        <dbReference type="Pfam" id="PF02772"/>
    </source>
</evidence>
<name>A0A943YXP9_9ACTN</name>